<evidence type="ECO:0000313" key="4">
    <source>
        <dbReference type="EMBL" id="PPK85657.1"/>
    </source>
</evidence>
<evidence type="ECO:0000313" key="5">
    <source>
        <dbReference type="Proteomes" id="UP000237662"/>
    </source>
</evidence>
<evidence type="ECO:0000256" key="1">
    <source>
        <dbReference type="ARBA" id="ARBA00022630"/>
    </source>
</evidence>
<dbReference type="OrthoDB" id="9805976at2"/>
<reference evidence="4 5" key="1">
    <citation type="submission" date="2018-02" db="EMBL/GenBank/DDBJ databases">
        <title>Genomic Encyclopedia of Archaeal and Bacterial Type Strains, Phase II (KMG-II): from individual species to whole genera.</title>
        <authorList>
            <person name="Goeker M."/>
        </authorList>
    </citation>
    <scope>NUCLEOTIDE SEQUENCE [LARGE SCALE GENOMIC DNA]</scope>
    <source>
        <strain evidence="4 5">DSM 29526</strain>
    </source>
</reference>
<keyword evidence="2" id="KW-0288">FMN</keyword>
<dbReference type="Proteomes" id="UP000237662">
    <property type="component" value="Unassembled WGS sequence"/>
</dbReference>
<accession>A0A2S6I3A6</accession>
<dbReference type="PANTHER" id="PTHR43278">
    <property type="entry name" value="NAD(P)H-DEPENDENT FMN-CONTAINING OXIDOREDUCTASE YWQN-RELATED"/>
    <property type="match status" value="1"/>
</dbReference>
<gene>
    <name evidence="4" type="ORF">CLV84_2560</name>
</gene>
<dbReference type="GO" id="GO:0016491">
    <property type="term" value="F:oxidoreductase activity"/>
    <property type="evidence" value="ECO:0007669"/>
    <property type="project" value="InterPro"/>
</dbReference>
<organism evidence="4 5">
    <name type="scientific">Neolewinella xylanilytica</name>
    <dbReference type="NCBI Taxonomy" id="1514080"/>
    <lineage>
        <taxon>Bacteria</taxon>
        <taxon>Pseudomonadati</taxon>
        <taxon>Bacteroidota</taxon>
        <taxon>Saprospiria</taxon>
        <taxon>Saprospirales</taxon>
        <taxon>Lewinellaceae</taxon>
        <taxon>Neolewinella</taxon>
    </lineage>
</organism>
<dbReference type="SUPFAM" id="SSF52218">
    <property type="entry name" value="Flavoproteins"/>
    <property type="match status" value="1"/>
</dbReference>
<name>A0A2S6I3A6_9BACT</name>
<protein>
    <submittedName>
        <fullName evidence="4">NADPH-dependent FMN reductase</fullName>
    </submittedName>
</protein>
<dbReference type="EMBL" id="PTJC01000006">
    <property type="protein sequence ID" value="PPK85657.1"/>
    <property type="molecule type" value="Genomic_DNA"/>
</dbReference>
<dbReference type="InterPro" id="IPR051796">
    <property type="entry name" value="ISF_SsuE-like"/>
</dbReference>
<sequence>MAKTLIILGSARGDGNTAKAALQLEAETGGKLVDLLDYRIAPYDYGNNYPEDDDFIAMAKRLIIYDRIIFASPVYWYSMSGLLKDFFDRLTDLLTYHKDLGRRLRGKEMGVLSCSAERHVNAGFYEPFRLSADYLGMTYGPERHAWVRGSRVEMQLVNG</sequence>
<evidence type="ECO:0000256" key="2">
    <source>
        <dbReference type="ARBA" id="ARBA00022643"/>
    </source>
</evidence>
<keyword evidence="5" id="KW-1185">Reference proteome</keyword>
<dbReference type="Pfam" id="PF03358">
    <property type="entry name" value="FMN_red"/>
    <property type="match status" value="1"/>
</dbReference>
<proteinExistence type="predicted"/>
<keyword evidence="1" id="KW-0285">Flavoprotein</keyword>
<comment type="caution">
    <text evidence="4">The sequence shown here is derived from an EMBL/GenBank/DDBJ whole genome shotgun (WGS) entry which is preliminary data.</text>
</comment>
<dbReference type="InterPro" id="IPR005025">
    <property type="entry name" value="FMN_Rdtase-like_dom"/>
</dbReference>
<dbReference type="RefSeq" id="WP_104420147.1">
    <property type="nucleotide sequence ID" value="NZ_PTJC01000006.1"/>
</dbReference>
<dbReference type="AlphaFoldDB" id="A0A2S6I3A6"/>
<dbReference type="InterPro" id="IPR029039">
    <property type="entry name" value="Flavoprotein-like_sf"/>
</dbReference>
<dbReference type="PANTHER" id="PTHR43278:SF4">
    <property type="entry name" value="NAD(P)H-DEPENDENT FMN-CONTAINING OXIDOREDUCTASE YWQN-RELATED"/>
    <property type="match status" value="1"/>
</dbReference>
<dbReference type="Gene3D" id="3.40.50.360">
    <property type="match status" value="1"/>
</dbReference>
<evidence type="ECO:0000259" key="3">
    <source>
        <dbReference type="Pfam" id="PF03358"/>
    </source>
</evidence>
<feature type="domain" description="NADPH-dependent FMN reductase-like" evidence="3">
    <location>
        <begin position="3"/>
        <end position="142"/>
    </location>
</feature>